<protein>
    <submittedName>
        <fullName evidence="2">Uncharacterized protein</fullName>
    </submittedName>
</protein>
<gene>
    <name evidence="2" type="ORF">PAECIP111802_01337</name>
</gene>
<sequence>MDGIMDCITALQDSQSMQALRCDVDVLIGVPDNGGSRADRRIGSVVILFVDGIRGRSPLLSIQPNHSRPRTGPVFARGQAASSEDPPFIKVKKERVHRSNCYIMDT</sequence>
<dbReference type="EMBL" id="CAJVCE010000003">
    <property type="protein sequence ID" value="CAG7627288.1"/>
    <property type="molecule type" value="Genomic_DNA"/>
</dbReference>
<evidence type="ECO:0000256" key="1">
    <source>
        <dbReference type="SAM" id="MobiDB-lite"/>
    </source>
</evidence>
<accession>A0ABN7THH7</accession>
<proteinExistence type="predicted"/>
<comment type="caution">
    <text evidence="2">The sequence shown here is derived from an EMBL/GenBank/DDBJ whole genome shotgun (WGS) entry which is preliminary data.</text>
</comment>
<reference evidence="2 3" key="1">
    <citation type="submission" date="2021-06" db="EMBL/GenBank/DDBJ databases">
        <authorList>
            <person name="Criscuolo A."/>
        </authorList>
    </citation>
    <scope>NUCLEOTIDE SEQUENCE [LARGE SCALE GENOMIC DNA]</scope>
    <source>
        <strain evidence="3">CIP 111802</strain>
    </source>
</reference>
<keyword evidence="3" id="KW-1185">Reference proteome</keyword>
<organism evidence="2 3">
    <name type="scientific">Paenibacillus allorhizosphaerae</name>
    <dbReference type="NCBI Taxonomy" id="2849866"/>
    <lineage>
        <taxon>Bacteria</taxon>
        <taxon>Bacillati</taxon>
        <taxon>Bacillota</taxon>
        <taxon>Bacilli</taxon>
        <taxon>Bacillales</taxon>
        <taxon>Paenibacillaceae</taxon>
        <taxon>Paenibacillus</taxon>
    </lineage>
</organism>
<evidence type="ECO:0000313" key="2">
    <source>
        <dbReference type="EMBL" id="CAG7627288.1"/>
    </source>
</evidence>
<feature type="region of interest" description="Disordered" evidence="1">
    <location>
        <begin position="60"/>
        <end position="83"/>
    </location>
</feature>
<name>A0ABN7THH7_9BACL</name>
<dbReference type="Proteomes" id="UP000730618">
    <property type="component" value="Unassembled WGS sequence"/>
</dbReference>
<evidence type="ECO:0000313" key="3">
    <source>
        <dbReference type="Proteomes" id="UP000730618"/>
    </source>
</evidence>